<sequence length="136" mass="15927">MVHMNILKKCGGELENALGSRCIGPCFTEEYIKEVEEIVTRTKIGRKCKKFDIKSPNKPFIKKHKPREPFKPNKANNTDQRKYHKCDCIGQLSNNFLKKEKLMKMRKQKTTMITNMYLILKKTLKGHKVLKVMKSL</sequence>
<dbReference type="Proteomes" id="UP000765509">
    <property type="component" value="Unassembled WGS sequence"/>
</dbReference>
<accession>A0A9Q3GHC1</accession>
<protein>
    <submittedName>
        <fullName evidence="2">Uncharacterized protein</fullName>
    </submittedName>
</protein>
<gene>
    <name evidence="2" type="ORF">O181_006899</name>
</gene>
<dbReference type="AlphaFoldDB" id="A0A9Q3GHC1"/>
<evidence type="ECO:0000256" key="1">
    <source>
        <dbReference type="SAM" id="MobiDB-lite"/>
    </source>
</evidence>
<feature type="region of interest" description="Disordered" evidence="1">
    <location>
        <begin position="56"/>
        <end position="79"/>
    </location>
</feature>
<keyword evidence="3" id="KW-1185">Reference proteome</keyword>
<comment type="caution">
    <text evidence="2">The sequence shown here is derived from an EMBL/GenBank/DDBJ whole genome shotgun (WGS) entry which is preliminary data.</text>
</comment>
<name>A0A9Q3GHC1_9BASI</name>
<evidence type="ECO:0000313" key="2">
    <source>
        <dbReference type="EMBL" id="MBW0467184.1"/>
    </source>
</evidence>
<proteinExistence type="predicted"/>
<organism evidence="2 3">
    <name type="scientific">Austropuccinia psidii MF-1</name>
    <dbReference type="NCBI Taxonomy" id="1389203"/>
    <lineage>
        <taxon>Eukaryota</taxon>
        <taxon>Fungi</taxon>
        <taxon>Dikarya</taxon>
        <taxon>Basidiomycota</taxon>
        <taxon>Pucciniomycotina</taxon>
        <taxon>Pucciniomycetes</taxon>
        <taxon>Pucciniales</taxon>
        <taxon>Sphaerophragmiaceae</taxon>
        <taxon>Austropuccinia</taxon>
    </lineage>
</organism>
<reference evidence="2" key="1">
    <citation type="submission" date="2021-03" db="EMBL/GenBank/DDBJ databases">
        <title>Draft genome sequence of rust myrtle Austropuccinia psidii MF-1, a brazilian biotype.</title>
        <authorList>
            <person name="Quecine M.C."/>
            <person name="Pachon D.M.R."/>
            <person name="Bonatelli M.L."/>
            <person name="Correr F.H."/>
            <person name="Franceschini L.M."/>
            <person name="Leite T.F."/>
            <person name="Margarido G.R.A."/>
            <person name="Almeida C.A."/>
            <person name="Ferrarezi J.A."/>
            <person name="Labate C.A."/>
        </authorList>
    </citation>
    <scope>NUCLEOTIDE SEQUENCE</scope>
    <source>
        <strain evidence="2">MF-1</strain>
    </source>
</reference>
<evidence type="ECO:0000313" key="3">
    <source>
        <dbReference type="Proteomes" id="UP000765509"/>
    </source>
</evidence>
<dbReference type="EMBL" id="AVOT02001510">
    <property type="protein sequence ID" value="MBW0467184.1"/>
    <property type="molecule type" value="Genomic_DNA"/>
</dbReference>